<dbReference type="SMART" id="SM00240">
    <property type="entry name" value="FHA"/>
    <property type="match status" value="1"/>
</dbReference>
<dbReference type="SUPFAM" id="SSF49879">
    <property type="entry name" value="SMAD/FHA domain"/>
    <property type="match status" value="1"/>
</dbReference>
<evidence type="ECO:0000256" key="2">
    <source>
        <dbReference type="ARBA" id="ARBA00022840"/>
    </source>
</evidence>
<evidence type="ECO:0000256" key="3">
    <source>
        <dbReference type="SAM" id="MobiDB-lite"/>
    </source>
</evidence>
<keyword evidence="2" id="KW-0067">ATP-binding</keyword>
<dbReference type="RefSeq" id="WP_274149138.1">
    <property type="nucleotide sequence ID" value="NZ_CP117811.1"/>
</dbReference>
<evidence type="ECO:0000313" key="7">
    <source>
        <dbReference type="Proteomes" id="UP001214250"/>
    </source>
</evidence>
<dbReference type="InterPro" id="IPR027417">
    <property type="entry name" value="P-loop_NTPase"/>
</dbReference>
<dbReference type="SUPFAM" id="SSF55781">
    <property type="entry name" value="GAF domain-like"/>
    <property type="match status" value="1"/>
</dbReference>
<sequence length="550" mass="60828">MANLIRLDNGQTYSLNKENILGRLSAADIFLDDVSVSRHHAQLNFHNSGQFQLVDMASCNGVAINGSKISKGLVRTGDKITIGKVDLIFSDDAQGASSKPSQSAGNKTIALGSHPQTQNSGSQASNRTATSLEDFISLSPNESIDSAVHHDISRSWLKKIVFTNLAVNAAKNEMEVYEALNDTLQSSIQCSQIYLTVIKDDSENNIALATGDDDSSRMSSDLMRKTLNDGAAFMIRDTSNSKLVDRNTLVNNGVRSVLTAPLLNSIKKSIGFIYIDSKLDQAITNAEFAFARLICMHAGLLLCKLLNTTIVSTDSDKKTLALPGHSDYVHKLMKKIEIFSSLDSPVLIEGHEGNDFAEVADILHGNSNRSNMRLIRINCEDNSGLPIYEQLFGSSSKIQQAKQGSLFIENIDQLDISSQKKLYEFIASGKLNEQDTNTLDTRIICSSKIPFEEAMNQGILHPMFRNVFQNCTLHLCALHEHLDDLPDIVEHYFMEARKQSSNKEIQLEEGAHLALYHCQGNEMEVAFILKFATMKAKTNIITKEQLEKYT</sequence>
<dbReference type="InterPro" id="IPR000253">
    <property type="entry name" value="FHA_dom"/>
</dbReference>
<evidence type="ECO:0000256" key="1">
    <source>
        <dbReference type="ARBA" id="ARBA00022741"/>
    </source>
</evidence>
<dbReference type="PROSITE" id="PS50045">
    <property type="entry name" value="SIGMA54_INTERACT_4"/>
    <property type="match status" value="1"/>
</dbReference>
<feature type="region of interest" description="Disordered" evidence="3">
    <location>
        <begin position="95"/>
        <end position="126"/>
    </location>
</feature>
<evidence type="ECO:0000259" key="5">
    <source>
        <dbReference type="PROSITE" id="PS50045"/>
    </source>
</evidence>
<evidence type="ECO:0000313" key="6">
    <source>
        <dbReference type="EMBL" id="WDE95518.1"/>
    </source>
</evidence>
<dbReference type="PROSITE" id="PS50006">
    <property type="entry name" value="FHA_DOMAIN"/>
    <property type="match status" value="1"/>
</dbReference>
<dbReference type="EMBL" id="CP117811">
    <property type="protein sequence ID" value="WDE95518.1"/>
    <property type="molecule type" value="Genomic_DNA"/>
</dbReference>
<dbReference type="Proteomes" id="UP001214250">
    <property type="component" value="Chromosome 1"/>
</dbReference>
<gene>
    <name evidence="6" type="ORF">PQO03_07275</name>
</gene>
<dbReference type="Gene3D" id="2.60.200.20">
    <property type="match status" value="1"/>
</dbReference>
<dbReference type="InterPro" id="IPR008984">
    <property type="entry name" value="SMAD_FHA_dom_sf"/>
</dbReference>
<feature type="domain" description="FHA" evidence="4">
    <location>
        <begin position="19"/>
        <end position="69"/>
    </location>
</feature>
<proteinExistence type="predicted"/>
<organism evidence="6 7">
    <name type="scientific">Lentisphaera profundi</name>
    <dbReference type="NCBI Taxonomy" id="1658616"/>
    <lineage>
        <taxon>Bacteria</taxon>
        <taxon>Pseudomonadati</taxon>
        <taxon>Lentisphaerota</taxon>
        <taxon>Lentisphaeria</taxon>
        <taxon>Lentisphaerales</taxon>
        <taxon>Lentisphaeraceae</taxon>
        <taxon>Lentisphaera</taxon>
    </lineage>
</organism>
<dbReference type="Pfam" id="PF00158">
    <property type="entry name" value="Sigma54_activat"/>
    <property type="match status" value="1"/>
</dbReference>
<keyword evidence="1" id="KW-0547">Nucleotide-binding</keyword>
<feature type="domain" description="Sigma-54 factor interaction" evidence="5">
    <location>
        <begin position="322"/>
        <end position="534"/>
    </location>
</feature>
<feature type="compositionally biased region" description="Polar residues" evidence="3">
    <location>
        <begin position="95"/>
        <end position="106"/>
    </location>
</feature>
<dbReference type="CDD" id="cd00060">
    <property type="entry name" value="FHA"/>
    <property type="match status" value="1"/>
</dbReference>
<name>A0ABY7VTR1_9BACT</name>
<evidence type="ECO:0000259" key="4">
    <source>
        <dbReference type="PROSITE" id="PS50006"/>
    </source>
</evidence>
<reference evidence="6 7" key="1">
    <citation type="submission" date="2023-02" db="EMBL/GenBank/DDBJ databases">
        <title>Genome sequence of Lentisphaera profundi SAORIC-696.</title>
        <authorList>
            <person name="Kim e."/>
            <person name="Cho J.-C."/>
            <person name="Choi A."/>
            <person name="Kang I."/>
        </authorList>
    </citation>
    <scope>NUCLEOTIDE SEQUENCE [LARGE SCALE GENOMIC DNA]</scope>
    <source>
        <strain evidence="6 7">SAORIC-696</strain>
    </source>
</reference>
<protein>
    <submittedName>
        <fullName evidence="6">Sigma 54-interacting transcriptional regulator</fullName>
    </submittedName>
</protein>
<accession>A0ABY7VTR1</accession>
<dbReference type="Pfam" id="PF00498">
    <property type="entry name" value="FHA"/>
    <property type="match status" value="1"/>
</dbReference>
<dbReference type="Gene3D" id="3.40.50.300">
    <property type="entry name" value="P-loop containing nucleotide triphosphate hydrolases"/>
    <property type="match status" value="1"/>
</dbReference>
<dbReference type="SUPFAM" id="SSF52540">
    <property type="entry name" value="P-loop containing nucleoside triphosphate hydrolases"/>
    <property type="match status" value="1"/>
</dbReference>
<keyword evidence="7" id="KW-1185">Reference proteome</keyword>
<dbReference type="PANTHER" id="PTHR32071">
    <property type="entry name" value="TRANSCRIPTIONAL REGULATORY PROTEIN"/>
    <property type="match status" value="1"/>
</dbReference>
<dbReference type="Gene3D" id="3.30.450.40">
    <property type="match status" value="1"/>
</dbReference>
<feature type="compositionally biased region" description="Polar residues" evidence="3">
    <location>
        <begin position="114"/>
        <end position="126"/>
    </location>
</feature>
<dbReference type="InterPro" id="IPR002078">
    <property type="entry name" value="Sigma_54_int"/>
</dbReference>
<dbReference type="InterPro" id="IPR029016">
    <property type="entry name" value="GAF-like_dom_sf"/>
</dbReference>